<dbReference type="Proteomes" id="UP001150924">
    <property type="component" value="Unassembled WGS sequence"/>
</dbReference>
<dbReference type="AlphaFoldDB" id="A0A9X3F734"/>
<dbReference type="SMART" id="SM00748">
    <property type="entry name" value="HEPN"/>
    <property type="match status" value="1"/>
</dbReference>
<evidence type="ECO:0000313" key="3">
    <source>
        <dbReference type="Proteomes" id="UP001150924"/>
    </source>
</evidence>
<accession>A0A9X3F734</accession>
<reference evidence="2" key="1">
    <citation type="submission" date="2022-11" db="EMBL/GenBank/DDBJ databases">
        <title>Minimal conservation of predation-associated metabolite biosynthetic gene clusters underscores biosynthetic potential of Myxococcota including descriptions for ten novel species: Archangium lansinium sp. nov., Myxococcus landrumus sp. nov., Nannocystis bai.</title>
        <authorList>
            <person name="Ahearne A."/>
            <person name="Stevens C."/>
            <person name="Phillips K."/>
        </authorList>
    </citation>
    <scope>NUCLEOTIDE SEQUENCE</scope>
    <source>
        <strain evidence="2">Na p29</strain>
    </source>
</reference>
<evidence type="ECO:0000313" key="2">
    <source>
        <dbReference type="EMBL" id="MCY1012711.1"/>
    </source>
</evidence>
<dbReference type="Gene3D" id="1.20.120.330">
    <property type="entry name" value="Nucleotidyltransferases domain 2"/>
    <property type="match status" value="1"/>
</dbReference>
<gene>
    <name evidence="2" type="ORF">OV079_45700</name>
</gene>
<dbReference type="Pfam" id="PF05168">
    <property type="entry name" value="HEPN"/>
    <property type="match status" value="1"/>
</dbReference>
<organism evidence="2 3">
    <name type="scientific">Nannocystis pusilla</name>
    <dbReference type="NCBI Taxonomy" id="889268"/>
    <lineage>
        <taxon>Bacteria</taxon>
        <taxon>Pseudomonadati</taxon>
        <taxon>Myxococcota</taxon>
        <taxon>Polyangia</taxon>
        <taxon>Nannocystales</taxon>
        <taxon>Nannocystaceae</taxon>
        <taxon>Nannocystis</taxon>
    </lineage>
</organism>
<comment type="caution">
    <text evidence="2">The sequence shown here is derived from an EMBL/GenBank/DDBJ whole genome shotgun (WGS) entry which is preliminary data.</text>
</comment>
<feature type="domain" description="HEPN" evidence="1">
    <location>
        <begin position="11"/>
        <end position="119"/>
    </location>
</feature>
<proteinExistence type="predicted"/>
<dbReference type="EMBL" id="JAPNKE010000002">
    <property type="protein sequence ID" value="MCY1012711.1"/>
    <property type="molecule type" value="Genomic_DNA"/>
</dbReference>
<keyword evidence="3" id="KW-1185">Reference proteome</keyword>
<dbReference type="SUPFAM" id="SSF81593">
    <property type="entry name" value="Nucleotidyltransferase substrate binding subunit/domain"/>
    <property type="match status" value="1"/>
</dbReference>
<sequence>MSVESRIAGFLRVAHEDLAGARLLAAANNRNAIYLCEQSAEKLIKAILTSEGIHVGIKHELDVLVDKLPDENPIKSSLRDIEYLGAYATSYRYPTDDGKVRRVRREHRVSDAIAAVEAVLVAVAARFEVDLEHPDAPARHSRPIR</sequence>
<dbReference type="RefSeq" id="WP_267776221.1">
    <property type="nucleotide sequence ID" value="NZ_JAPNKE010000002.1"/>
</dbReference>
<protein>
    <submittedName>
        <fullName evidence="2">HEPN domain-containing protein</fullName>
    </submittedName>
</protein>
<dbReference type="InterPro" id="IPR007842">
    <property type="entry name" value="HEPN_dom"/>
</dbReference>
<evidence type="ECO:0000259" key="1">
    <source>
        <dbReference type="SMART" id="SM00748"/>
    </source>
</evidence>
<name>A0A9X3F734_9BACT</name>